<accession>A0A7X0U6W0</accession>
<proteinExistence type="predicted"/>
<sequence length="48" mass="5479">MEYNILSHVSMKTLIEQVNDAIKCGWEPLGGLAMASSNWWAQAMIRRK</sequence>
<name>A0A7X0U6W0_9BURK</name>
<evidence type="ECO:0008006" key="3">
    <source>
        <dbReference type="Google" id="ProtNLM"/>
    </source>
</evidence>
<reference evidence="1 2" key="1">
    <citation type="submission" date="2020-08" db="EMBL/GenBank/DDBJ databases">
        <title>Functional genomics of gut bacteria from endangered species of beetles.</title>
        <authorList>
            <person name="Carlos-Shanley C."/>
        </authorList>
    </citation>
    <scope>NUCLEOTIDE SEQUENCE [LARGE SCALE GENOMIC DNA]</scope>
    <source>
        <strain evidence="1 2">S00198</strain>
    </source>
</reference>
<organism evidence="1 2">
    <name type="scientific">Acidovorax soli</name>
    <dbReference type="NCBI Taxonomy" id="592050"/>
    <lineage>
        <taxon>Bacteria</taxon>
        <taxon>Pseudomonadati</taxon>
        <taxon>Pseudomonadota</taxon>
        <taxon>Betaproteobacteria</taxon>
        <taxon>Burkholderiales</taxon>
        <taxon>Comamonadaceae</taxon>
        <taxon>Acidovorax</taxon>
    </lineage>
</organism>
<evidence type="ECO:0000313" key="2">
    <source>
        <dbReference type="Proteomes" id="UP000575083"/>
    </source>
</evidence>
<dbReference type="EMBL" id="JACHLK010000001">
    <property type="protein sequence ID" value="MBB6557522.1"/>
    <property type="molecule type" value="Genomic_DNA"/>
</dbReference>
<comment type="caution">
    <text evidence="1">The sequence shown here is derived from an EMBL/GenBank/DDBJ whole genome shotgun (WGS) entry which is preliminary data.</text>
</comment>
<keyword evidence="2" id="KW-1185">Reference proteome</keyword>
<dbReference type="AlphaFoldDB" id="A0A7X0U6W0"/>
<dbReference type="Proteomes" id="UP000575083">
    <property type="component" value="Unassembled WGS sequence"/>
</dbReference>
<protein>
    <recommendedName>
        <fullName evidence="3">DUF1737 domain-containing protein</fullName>
    </recommendedName>
</protein>
<dbReference type="RefSeq" id="WP_184854975.1">
    <property type="nucleotide sequence ID" value="NZ_JACHLK010000001.1"/>
</dbReference>
<gene>
    <name evidence="1" type="ORF">HNP48_000186</name>
</gene>
<evidence type="ECO:0000313" key="1">
    <source>
        <dbReference type="EMBL" id="MBB6557522.1"/>
    </source>
</evidence>